<dbReference type="AlphaFoldDB" id="A0A7J8KBS3"/>
<keyword evidence="3" id="KW-1185">Reference proteome</keyword>
<sequence length="143" mass="15195">MTPRLLDTLCLLATSETRQSKYWEKRDDSSPQVLREEGPSFSAGAEGLSPVSFAAAERGDSLLLHCLSGGRRASPAVTEAGGFRLAVVPERPARRPAPRRGLPARPGQRAPGFSAAQACRALEVSPCPGSPRLVRWPCSCGQG</sequence>
<feature type="compositionally biased region" description="Low complexity" evidence="1">
    <location>
        <begin position="99"/>
        <end position="110"/>
    </location>
</feature>
<evidence type="ECO:0000256" key="1">
    <source>
        <dbReference type="SAM" id="MobiDB-lite"/>
    </source>
</evidence>
<feature type="region of interest" description="Disordered" evidence="1">
    <location>
        <begin position="91"/>
        <end position="110"/>
    </location>
</feature>
<accession>A0A7J8KBS3</accession>
<comment type="caution">
    <text evidence="2">The sequence shown here is derived from an EMBL/GenBank/DDBJ whole genome shotgun (WGS) entry which is preliminary data.</text>
</comment>
<evidence type="ECO:0000313" key="3">
    <source>
        <dbReference type="Proteomes" id="UP000593571"/>
    </source>
</evidence>
<proteinExistence type="predicted"/>
<dbReference type="EMBL" id="JACASE010000001">
    <property type="protein sequence ID" value="KAF6506284.1"/>
    <property type="molecule type" value="Genomic_DNA"/>
</dbReference>
<dbReference type="Proteomes" id="UP000593571">
    <property type="component" value="Unassembled WGS sequence"/>
</dbReference>
<feature type="region of interest" description="Disordered" evidence="1">
    <location>
        <begin position="22"/>
        <end position="46"/>
    </location>
</feature>
<gene>
    <name evidence="2" type="ORF">HJG63_008069</name>
</gene>
<evidence type="ECO:0000313" key="2">
    <source>
        <dbReference type="EMBL" id="KAF6506284.1"/>
    </source>
</evidence>
<reference evidence="2 3" key="1">
    <citation type="journal article" date="2020" name="Nature">
        <title>Six reference-quality genomes reveal evolution of bat adaptations.</title>
        <authorList>
            <person name="Jebb D."/>
            <person name="Huang Z."/>
            <person name="Pippel M."/>
            <person name="Hughes G.M."/>
            <person name="Lavrichenko K."/>
            <person name="Devanna P."/>
            <person name="Winkler S."/>
            <person name="Jermiin L.S."/>
            <person name="Skirmuntt E.C."/>
            <person name="Katzourakis A."/>
            <person name="Burkitt-Gray L."/>
            <person name="Ray D.A."/>
            <person name="Sullivan K.A.M."/>
            <person name="Roscito J.G."/>
            <person name="Kirilenko B.M."/>
            <person name="Davalos L.M."/>
            <person name="Corthals A.P."/>
            <person name="Power M.L."/>
            <person name="Jones G."/>
            <person name="Ransome R.D."/>
            <person name="Dechmann D.K.N."/>
            <person name="Locatelli A.G."/>
            <person name="Puechmaille S.J."/>
            <person name="Fedrigo O."/>
            <person name="Jarvis E.D."/>
            <person name="Hiller M."/>
            <person name="Vernes S.C."/>
            <person name="Myers E.W."/>
            <person name="Teeling E.C."/>
        </authorList>
    </citation>
    <scope>NUCLEOTIDE SEQUENCE [LARGE SCALE GENOMIC DNA]</scope>
    <source>
        <strain evidence="2">MRouAeg1</strain>
        <tissue evidence="2">Muscle</tissue>
    </source>
</reference>
<organism evidence="2 3">
    <name type="scientific">Rousettus aegyptiacus</name>
    <name type="common">Egyptian fruit bat</name>
    <name type="synonym">Pteropus aegyptiacus</name>
    <dbReference type="NCBI Taxonomy" id="9407"/>
    <lineage>
        <taxon>Eukaryota</taxon>
        <taxon>Metazoa</taxon>
        <taxon>Chordata</taxon>
        <taxon>Craniata</taxon>
        <taxon>Vertebrata</taxon>
        <taxon>Euteleostomi</taxon>
        <taxon>Mammalia</taxon>
        <taxon>Eutheria</taxon>
        <taxon>Laurasiatheria</taxon>
        <taxon>Chiroptera</taxon>
        <taxon>Yinpterochiroptera</taxon>
        <taxon>Pteropodoidea</taxon>
        <taxon>Pteropodidae</taxon>
        <taxon>Rousettinae</taxon>
        <taxon>Rousettus</taxon>
    </lineage>
</organism>
<protein>
    <submittedName>
        <fullName evidence="2">Uncharacterized protein</fullName>
    </submittedName>
</protein>
<feature type="compositionally biased region" description="Basic and acidic residues" evidence="1">
    <location>
        <begin position="22"/>
        <end position="38"/>
    </location>
</feature>
<name>A0A7J8KBS3_ROUAE</name>